<keyword evidence="4" id="KW-0547">Nucleotide-binding</keyword>
<dbReference type="PANTHER" id="PTHR24346:SF82">
    <property type="entry name" value="KP78A-RELATED"/>
    <property type="match status" value="1"/>
</dbReference>
<dbReference type="InterPro" id="IPR000719">
    <property type="entry name" value="Prot_kinase_dom"/>
</dbReference>
<evidence type="ECO:0000256" key="2">
    <source>
        <dbReference type="ARBA" id="ARBA00022527"/>
    </source>
</evidence>
<feature type="region of interest" description="Disordered" evidence="7">
    <location>
        <begin position="677"/>
        <end position="709"/>
    </location>
</feature>
<dbReference type="SUPFAM" id="SSF56112">
    <property type="entry name" value="Protein kinase-like (PK-like)"/>
    <property type="match status" value="1"/>
</dbReference>
<organism evidence="9 10">
    <name type="scientific">Somion occarium</name>
    <dbReference type="NCBI Taxonomy" id="3059160"/>
    <lineage>
        <taxon>Eukaryota</taxon>
        <taxon>Fungi</taxon>
        <taxon>Dikarya</taxon>
        <taxon>Basidiomycota</taxon>
        <taxon>Agaricomycotina</taxon>
        <taxon>Agaricomycetes</taxon>
        <taxon>Polyporales</taxon>
        <taxon>Cerrenaceae</taxon>
        <taxon>Somion</taxon>
    </lineage>
</organism>
<evidence type="ECO:0000256" key="3">
    <source>
        <dbReference type="ARBA" id="ARBA00022679"/>
    </source>
</evidence>
<keyword evidence="5" id="KW-0418">Kinase</keyword>
<dbReference type="PROSITE" id="PS50011">
    <property type="entry name" value="PROTEIN_KINASE_DOM"/>
    <property type="match status" value="1"/>
</dbReference>
<evidence type="ECO:0000256" key="1">
    <source>
        <dbReference type="ARBA" id="ARBA00010791"/>
    </source>
</evidence>
<feature type="compositionally biased region" description="Low complexity" evidence="7">
    <location>
        <begin position="694"/>
        <end position="709"/>
    </location>
</feature>
<evidence type="ECO:0000259" key="8">
    <source>
        <dbReference type="PROSITE" id="PS50011"/>
    </source>
</evidence>
<feature type="compositionally biased region" description="Low complexity" evidence="7">
    <location>
        <begin position="67"/>
        <end position="78"/>
    </location>
</feature>
<proteinExistence type="inferred from homology"/>
<dbReference type="PANTHER" id="PTHR24346">
    <property type="entry name" value="MAP/MICROTUBULE AFFINITY-REGULATING KINASE"/>
    <property type="match status" value="1"/>
</dbReference>
<comment type="similarity">
    <text evidence="1">Belongs to the protein kinase superfamily. CAMK Ser/Thr protein kinase family. NIM1 subfamily.</text>
</comment>
<protein>
    <recommendedName>
        <fullName evidence="8">Protein kinase domain-containing protein</fullName>
    </recommendedName>
</protein>
<dbReference type="Gene3D" id="1.10.510.10">
    <property type="entry name" value="Transferase(Phosphotransferase) domain 1"/>
    <property type="match status" value="1"/>
</dbReference>
<dbReference type="InterPro" id="IPR008271">
    <property type="entry name" value="Ser/Thr_kinase_AS"/>
</dbReference>
<dbReference type="InterPro" id="IPR011009">
    <property type="entry name" value="Kinase-like_dom_sf"/>
</dbReference>
<feature type="compositionally biased region" description="Low complexity" evidence="7">
    <location>
        <begin position="15"/>
        <end position="45"/>
    </location>
</feature>
<keyword evidence="6" id="KW-0067">ATP-binding</keyword>
<evidence type="ECO:0000313" key="9">
    <source>
        <dbReference type="EMBL" id="CAL1703349.1"/>
    </source>
</evidence>
<feature type="compositionally biased region" description="Pro residues" evidence="7">
    <location>
        <begin position="79"/>
        <end position="88"/>
    </location>
</feature>
<keyword evidence="10" id="KW-1185">Reference proteome</keyword>
<feature type="region of interest" description="Disordered" evidence="7">
    <location>
        <begin position="1"/>
        <end position="148"/>
    </location>
</feature>
<feature type="compositionally biased region" description="Polar residues" evidence="7">
    <location>
        <begin position="55"/>
        <end position="65"/>
    </location>
</feature>
<feature type="region of interest" description="Disordered" evidence="7">
    <location>
        <begin position="184"/>
        <end position="237"/>
    </location>
</feature>
<feature type="domain" description="Protein kinase" evidence="8">
    <location>
        <begin position="269"/>
        <end position="672"/>
    </location>
</feature>
<evidence type="ECO:0000256" key="5">
    <source>
        <dbReference type="ARBA" id="ARBA00022777"/>
    </source>
</evidence>
<keyword evidence="2" id="KW-0723">Serine/threonine-protein kinase</keyword>
<evidence type="ECO:0000256" key="4">
    <source>
        <dbReference type="ARBA" id="ARBA00022741"/>
    </source>
</evidence>
<dbReference type="PROSITE" id="PS00108">
    <property type="entry name" value="PROTEIN_KINASE_ST"/>
    <property type="match status" value="1"/>
</dbReference>
<dbReference type="SMART" id="SM00220">
    <property type="entry name" value="S_TKc"/>
    <property type="match status" value="1"/>
</dbReference>
<evidence type="ECO:0000256" key="7">
    <source>
        <dbReference type="SAM" id="MobiDB-lite"/>
    </source>
</evidence>
<keyword evidence="3" id="KW-0808">Transferase</keyword>
<dbReference type="Proteomes" id="UP001497453">
    <property type="component" value="Chromosome 3"/>
</dbReference>
<accession>A0ABP1D8W4</accession>
<evidence type="ECO:0000256" key="6">
    <source>
        <dbReference type="ARBA" id="ARBA00022840"/>
    </source>
</evidence>
<gene>
    <name evidence="9" type="ORF">GFSPODELE1_LOCUS4531</name>
</gene>
<sequence length="766" mass="82254">MLESWGLHSRFLNPSSSSDASSSNSRSSHLSILTSTSSISSALSDAQAPSPPSPTHSNASGSSKTHAFFGSPFADGFSSPPPPPPPKLPSRASSVKSQSRTADFFGTPTADSHPGPPPNIHSLHGSPVTSPVNSPPSSPPASKTKVLPPLSRIFPSRIPYVAIDGLPSREPSFTTRRDFLYFDSNHPPHTYHPESPTSLADASASGSTVETPPTTSTATTAPSSTPGPSGLPTPIVSATVPRHLQPHEPERPPVPLNAGDLISDSSLTLELVRTLGQGAFSNVWLAKDAKNQLGALELSRKSSLIRSRSLKRGRSKRMDGTIPTPTPKPRTTAASRVGKKKSCASEFGSEDRTDSSESIYISAADIGGRPEPDLKRKQQSSEGRLVAVKMTDRTLCDKNDRTRVSFVREVEVLRHISHPSIVSYLHSFSTPSYHCLVLEYVGGGDLFDLIDSAESHAMVDEALIRRMFGELCKAVGWMHGVGLVHRDIKLENILLTCRPLTDPLPSLPAPLIKLTDFGLSRFIDPNQPLLTTRCGSESYAAPELVTGRPYDGRETDAWACGVVLYAMATRRLPFDRPKQGHHGPKEEAKLFAKDGDHNRAERKALLVRIAKGEYSWPVVDDVDADADVGAVEPLRGVGLCASEGIRRVVGKLLVREAKKREKVIDLWEDEWMKGDGAPIPPQLPMPQDELPGNAAAATSPSSTTTMTMTGGDEEAEAQLPTNILHNHGENEVCAACIDAFDDEDVDDGVLVDGDDIGPGSVARQEH</sequence>
<name>A0ABP1D8W4_9APHY</name>
<reference evidence="10" key="1">
    <citation type="submission" date="2024-04" db="EMBL/GenBank/DDBJ databases">
        <authorList>
            <person name="Shaw F."/>
            <person name="Minotto A."/>
        </authorList>
    </citation>
    <scope>NUCLEOTIDE SEQUENCE [LARGE SCALE GENOMIC DNA]</scope>
</reference>
<feature type="region of interest" description="Disordered" evidence="7">
    <location>
        <begin position="306"/>
        <end position="356"/>
    </location>
</feature>
<evidence type="ECO:0000313" key="10">
    <source>
        <dbReference type="Proteomes" id="UP001497453"/>
    </source>
</evidence>
<feature type="compositionally biased region" description="Low complexity" evidence="7">
    <location>
        <begin position="205"/>
        <end position="234"/>
    </location>
</feature>
<dbReference type="Pfam" id="PF00069">
    <property type="entry name" value="Pkinase"/>
    <property type="match status" value="1"/>
</dbReference>
<dbReference type="EMBL" id="OZ037946">
    <property type="protein sequence ID" value="CAL1703349.1"/>
    <property type="molecule type" value="Genomic_DNA"/>
</dbReference>